<name>A0A846RE07_9MICC</name>
<evidence type="ECO:0000313" key="3">
    <source>
        <dbReference type="EMBL" id="NJC21358.1"/>
    </source>
</evidence>
<dbReference type="SUPFAM" id="SSF53756">
    <property type="entry name" value="UDP-Glycosyltransferase/glycogen phosphorylase"/>
    <property type="match status" value="1"/>
</dbReference>
<dbReference type="GO" id="GO:0005829">
    <property type="term" value="C:cytosol"/>
    <property type="evidence" value="ECO:0007669"/>
    <property type="project" value="TreeGrafter"/>
</dbReference>
<dbReference type="Proteomes" id="UP000547458">
    <property type="component" value="Unassembled WGS sequence"/>
</dbReference>
<gene>
    <name evidence="3" type="ORF">BJ994_000434</name>
</gene>
<keyword evidence="4" id="KW-1185">Reference proteome</keyword>
<proteinExistence type="predicted"/>
<dbReference type="EMBL" id="JAATJL010000001">
    <property type="protein sequence ID" value="NJC21358.1"/>
    <property type="molecule type" value="Genomic_DNA"/>
</dbReference>
<dbReference type="Pfam" id="PF01075">
    <property type="entry name" value="Glyco_transf_9"/>
    <property type="match status" value="1"/>
</dbReference>
<accession>A0A846RE07</accession>
<comment type="caution">
    <text evidence="3">The sequence shown here is derived from an EMBL/GenBank/DDBJ whole genome shotgun (WGS) entry which is preliminary data.</text>
</comment>
<organism evidence="3 4">
    <name type="scientific">Arthrobacter pigmenti</name>
    <dbReference type="NCBI Taxonomy" id="271432"/>
    <lineage>
        <taxon>Bacteria</taxon>
        <taxon>Bacillati</taxon>
        <taxon>Actinomycetota</taxon>
        <taxon>Actinomycetes</taxon>
        <taxon>Micrococcales</taxon>
        <taxon>Micrococcaceae</taxon>
        <taxon>Arthrobacter</taxon>
    </lineage>
</organism>
<dbReference type="GO" id="GO:0008713">
    <property type="term" value="F:ADP-heptose-lipopolysaccharide heptosyltransferase activity"/>
    <property type="evidence" value="ECO:0007669"/>
    <property type="project" value="TreeGrafter"/>
</dbReference>
<protein>
    <submittedName>
        <fullName evidence="3">ADP-heptose:LPS heptosyltransferase</fullName>
    </submittedName>
</protein>
<dbReference type="PANTHER" id="PTHR30160">
    <property type="entry name" value="TETRAACYLDISACCHARIDE 4'-KINASE-RELATED"/>
    <property type="match status" value="1"/>
</dbReference>
<evidence type="ECO:0000256" key="1">
    <source>
        <dbReference type="ARBA" id="ARBA00022676"/>
    </source>
</evidence>
<reference evidence="3 4" key="1">
    <citation type="submission" date="2020-03" db="EMBL/GenBank/DDBJ databases">
        <title>Sequencing the genomes of 1000 actinobacteria strains.</title>
        <authorList>
            <person name="Klenk H.-P."/>
        </authorList>
    </citation>
    <scope>NUCLEOTIDE SEQUENCE [LARGE SCALE GENOMIC DNA]</scope>
    <source>
        <strain evidence="3 4">DSM 16403</strain>
    </source>
</reference>
<dbReference type="GO" id="GO:0009244">
    <property type="term" value="P:lipopolysaccharide core region biosynthetic process"/>
    <property type="evidence" value="ECO:0007669"/>
    <property type="project" value="TreeGrafter"/>
</dbReference>
<keyword evidence="1" id="KW-0328">Glycosyltransferase</keyword>
<dbReference type="Gene3D" id="3.40.50.2000">
    <property type="entry name" value="Glycogen Phosphorylase B"/>
    <property type="match status" value="2"/>
</dbReference>
<dbReference type="CDD" id="cd03789">
    <property type="entry name" value="GT9_LPS_heptosyltransferase"/>
    <property type="match status" value="1"/>
</dbReference>
<sequence>MSNGVGPVLEKFPDVRRIAVLRGGGLGDLLFAYPALDALASAYPGADITLLGTPLHAELLRNRPGPVQHVEVLPYAPGVRPGEEDPAATAEFVERMRAQSFDLAVQIHGGGRNSNPFLLALGARHTVGTRTPDAPALNRNLPYIYYQNEFLRALEVVGLSGAAPVSLEPRFTVTEDEKAAGLRLAGRRARPLVVIHPGATDPRRRWPTSSFAAVAAMAARDGNDVVVVGDDSDLPAAQEILERAEEPDRIRSLAGQLSLSELAGVLSVASVVVGNDSGPRHLAQAVGTPTVGVYWAGNVISAGAMGRMLHRVHIAWVIECPVCGVDVTQVGWTAERCEHDESFVQQIHPDAVYADVRELALHKGQD</sequence>
<dbReference type="InterPro" id="IPR051199">
    <property type="entry name" value="LPS_LOS_Heptosyltrfase"/>
</dbReference>
<evidence type="ECO:0000256" key="2">
    <source>
        <dbReference type="ARBA" id="ARBA00022679"/>
    </source>
</evidence>
<dbReference type="InterPro" id="IPR002201">
    <property type="entry name" value="Glyco_trans_9"/>
</dbReference>
<dbReference type="PANTHER" id="PTHR30160:SF1">
    <property type="entry name" value="LIPOPOLYSACCHARIDE 1,2-N-ACETYLGLUCOSAMINETRANSFERASE-RELATED"/>
    <property type="match status" value="1"/>
</dbReference>
<dbReference type="AlphaFoldDB" id="A0A846RE07"/>
<keyword evidence="2 3" id="KW-0808">Transferase</keyword>
<evidence type="ECO:0000313" key="4">
    <source>
        <dbReference type="Proteomes" id="UP000547458"/>
    </source>
</evidence>
<dbReference type="RefSeq" id="WP_167991009.1">
    <property type="nucleotide sequence ID" value="NZ_JAATJL010000001.1"/>
</dbReference>